<feature type="chain" id="PRO_5026019159" description="DUF2946 domain-containing protein" evidence="1">
    <location>
        <begin position="30"/>
        <end position="125"/>
    </location>
</feature>
<name>A0A6I3KMZ2_9HYPH</name>
<dbReference type="EMBL" id="WMBQ01000002">
    <property type="protein sequence ID" value="MTD95176.1"/>
    <property type="molecule type" value="Genomic_DNA"/>
</dbReference>
<reference evidence="2 3" key="1">
    <citation type="submission" date="2019-11" db="EMBL/GenBank/DDBJ databases">
        <title>Identification of a novel strain.</title>
        <authorList>
            <person name="Xu Q."/>
            <person name="Wang G."/>
        </authorList>
    </citation>
    <scope>NUCLEOTIDE SEQUENCE [LARGE SCALE GENOMIC DNA]</scope>
    <source>
        <strain evidence="3">xq</strain>
    </source>
</reference>
<comment type="caution">
    <text evidence="2">The sequence shown here is derived from an EMBL/GenBank/DDBJ whole genome shotgun (WGS) entry which is preliminary data.</text>
</comment>
<evidence type="ECO:0000313" key="2">
    <source>
        <dbReference type="EMBL" id="MTD95176.1"/>
    </source>
</evidence>
<dbReference type="RefSeq" id="WP_154739742.1">
    <property type="nucleotide sequence ID" value="NZ_WMBQ01000002.1"/>
</dbReference>
<dbReference type="AlphaFoldDB" id="A0A6I3KMZ2"/>
<accession>A0A6I3KMZ2</accession>
<evidence type="ECO:0008006" key="4">
    <source>
        <dbReference type="Google" id="ProtNLM"/>
    </source>
</evidence>
<sequence>MRFLRRRSTPGLVALLAVAMQAALFVAQAHVHPHAHGHAVRVADAAIACRAIVRTAQCDAPVKPHDHRHDCPLCCSLAAANGVLPEAPVAVIDVRRFEPPLPLASTPSLAAPVALSFQARAPPAA</sequence>
<keyword evidence="3" id="KW-1185">Reference proteome</keyword>
<feature type="signal peptide" evidence="1">
    <location>
        <begin position="1"/>
        <end position="29"/>
    </location>
</feature>
<dbReference type="Proteomes" id="UP000440694">
    <property type="component" value="Unassembled WGS sequence"/>
</dbReference>
<protein>
    <recommendedName>
        <fullName evidence="4">DUF2946 domain-containing protein</fullName>
    </recommendedName>
</protein>
<gene>
    <name evidence="2" type="ORF">GIW81_12620</name>
</gene>
<organism evidence="2 3">
    <name type="scientific">Hyphomicrobium album</name>
    <dbReference type="NCBI Taxonomy" id="2665159"/>
    <lineage>
        <taxon>Bacteria</taxon>
        <taxon>Pseudomonadati</taxon>
        <taxon>Pseudomonadota</taxon>
        <taxon>Alphaproteobacteria</taxon>
        <taxon>Hyphomicrobiales</taxon>
        <taxon>Hyphomicrobiaceae</taxon>
        <taxon>Hyphomicrobium</taxon>
    </lineage>
</organism>
<evidence type="ECO:0000313" key="3">
    <source>
        <dbReference type="Proteomes" id="UP000440694"/>
    </source>
</evidence>
<proteinExistence type="predicted"/>
<evidence type="ECO:0000256" key="1">
    <source>
        <dbReference type="SAM" id="SignalP"/>
    </source>
</evidence>
<keyword evidence="1" id="KW-0732">Signal</keyword>